<evidence type="ECO:0000313" key="2">
    <source>
        <dbReference type="EMBL" id="KAK7440250.1"/>
    </source>
</evidence>
<dbReference type="PANTHER" id="PTHR12835">
    <property type="entry name" value="BIOTIN PROTEIN LIGASE"/>
    <property type="match status" value="1"/>
</dbReference>
<dbReference type="InterPro" id="IPR004143">
    <property type="entry name" value="BPL_LPL_catalytic"/>
</dbReference>
<dbReference type="PROSITE" id="PS51733">
    <property type="entry name" value="BPL_LPL_CATALYTIC"/>
    <property type="match status" value="1"/>
</dbReference>
<dbReference type="PANTHER" id="PTHR12835:SF5">
    <property type="entry name" value="BIOTIN--PROTEIN LIGASE"/>
    <property type="match status" value="1"/>
</dbReference>
<keyword evidence="3" id="KW-1185">Reference proteome</keyword>
<reference evidence="2 3" key="1">
    <citation type="submission" date="2024-01" db="EMBL/GenBank/DDBJ databases">
        <title>A draft genome for the cacao thread blight pathogen Marasmiellus scandens.</title>
        <authorList>
            <person name="Baruah I.K."/>
            <person name="Leung J."/>
            <person name="Bukari Y."/>
            <person name="Amoako-Attah I."/>
            <person name="Meinhardt L.W."/>
            <person name="Bailey B.A."/>
            <person name="Cohen S.P."/>
        </authorList>
    </citation>
    <scope>NUCLEOTIDE SEQUENCE [LARGE SCALE GENOMIC DNA]</scope>
    <source>
        <strain evidence="2 3">GH-19</strain>
    </source>
</reference>
<comment type="caution">
    <text evidence="2">The sequence shown here is derived from an EMBL/GenBank/DDBJ whole genome shotgun (WGS) entry which is preliminary data.</text>
</comment>
<feature type="domain" description="BPL/LPL catalytic" evidence="1">
    <location>
        <begin position="356"/>
        <end position="541"/>
    </location>
</feature>
<dbReference type="EMBL" id="JBANRG010000069">
    <property type="protein sequence ID" value="KAK7440250.1"/>
    <property type="molecule type" value="Genomic_DNA"/>
</dbReference>
<accession>A0ABR1IV31</accession>
<proteinExistence type="predicted"/>
<dbReference type="Pfam" id="PF09825">
    <property type="entry name" value="BPL_N"/>
    <property type="match status" value="2"/>
</dbReference>
<dbReference type="SUPFAM" id="SSF55681">
    <property type="entry name" value="Class II aaRS and biotin synthetases"/>
    <property type="match status" value="1"/>
</dbReference>
<protein>
    <submittedName>
        <fullName evidence="2">Biotin holocarboxylase synthetase</fullName>
    </submittedName>
</protein>
<dbReference type="Proteomes" id="UP001498398">
    <property type="component" value="Unassembled WGS sequence"/>
</dbReference>
<dbReference type="Pfam" id="PF03099">
    <property type="entry name" value="BPL_LplA_LipB"/>
    <property type="match status" value="1"/>
</dbReference>
<sequence length="541" mass="59696">MPLPAFQSVMNVLVYSGPEVLPVALKHTLSTLRRFLLPNYSVQPISVPTLKTQPWTISCALFVFPECRSAVAQSTPSISAYVEGGGSILCLSAGAHLPSRAESGGSGIDQTRFFDPKNGFFIYPVWRPGFSKIVDMQISEGAPTINVYQSGQGDFVGVEKMNNAQVLATYTGQHSGKVAALRYNLGAGKIIFCGVSPEYPLTEEPALSISTKLFQKELMTAEQNRVEFLRNMLSTLGLSLSSSLSISRPLPQFLVSHPERSDIVLTILNSLAHPAPPSELDTFEDSNDTFLFRKLEDSGQLLSQMRQSQAEEFDSQNWQPKLVIVCNDGKLPEPTHTPLFDLALFFRTLSDVHNEEGRAPNQDMWGCGDAVLYSEAVTSTQTMLDKNPRLLAKLPAPILSLASHQLAGRGRGANSWISPPGCLQFSLHLRVSLSKFPANKLVFVQYLFGLAVTEACRNEAVLGKRGEAVRIKWPNDIYAVFGDREQDRKKIGGILVSTNFSDRNVDIIIGKFIQTAFKLRPNSSRNRLWSKRTQPSTNLFP</sequence>
<gene>
    <name evidence="2" type="primary">BPL1_2</name>
    <name evidence="2" type="ORF">VKT23_017191</name>
</gene>
<evidence type="ECO:0000259" key="1">
    <source>
        <dbReference type="PROSITE" id="PS51733"/>
    </source>
</evidence>
<dbReference type="InterPro" id="IPR019197">
    <property type="entry name" value="Biotin-prot_ligase_N"/>
</dbReference>
<name>A0ABR1IV31_9AGAR</name>
<dbReference type="InterPro" id="IPR045864">
    <property type="entry name" value="aa-tRNA-synth_II/BPL/LPL"/>
</dbReference>
<evidence type="ECO:0000313" key="3">
    <source>
        <dbReference type="Proteomes" id="UP001498398"/>
    </source>
</evidence>
<organism evidence="2 3">
    <name type="scientific">Marasmiellus scandens</name>
    <dbReference type="NCBI Taxonomy" id="2682957"/>
    <lineage>
        <taxon>Eukaryota</taxon>
        <taxon>Fungi</taxon>
        <taxon>Dikarya</taxon>
        <taxon>Basidiomycota</taxon>
        <taxon>Agaricomycotina</taxon>
        <taxon>Agaricomycetes</taxon>
        <taxon>Agaricomycetidae</taxon>
        <taxon>Agaricales</taxon>
        <taxon>Marasmiineae</taxon>
        <taxon>Omphalotaceae</taxon>
        <taxon>Marasmiellus</taxon>
    </lineage>
</organism>
<dbReference type="Gene3D" id="3.30.930.10">
    <property type="entry name" value="Bira Bifunctional Protein, Domain 2"/>
    <property type="match status" value="1"/>
</dbReference>